<reference evidence="2" key="1">
    <citation type="submission" date="2022-12" db="EMBL/GenBank/DDBJ databases">
        <authorList>
            <person name="Webb A."/>
        </authorList>
    </citation>
    <scope>NUCLEOTIDE SEQUENCE</scope>
    <source>
        <strain evidence="2">Pd1</strain>
    </source>
</reference>
<feature type="compositionally biased region" description="Low complexity" evidence="1">
    <location>
        <begin position="165"/>
        <end position="174"/>
    </location>
</feature>
<name>A0AAV0VHC9_9STRA</name>
<feature type="compositionally biased region" description="Polar residues" evidence="1">
    <location>
        <begin position="236"/>
        <end position="245"/>
    </location>
</feature>
<evidence type="ECO:0000313" key="3">
    <source>
        <dbReference type="Proteomes" id="UP001162029"/>
    </source>
</evidence>
<gene>
    <name evidence="2" type="ORF">PDE001_LOCUS12055</name>
</gene>
<sequence>MAASKAVTTEPEELQGEPRWSSIRYPPHPCPAKWSHVTDEKLMLLVTQSTASGERFPVGVNWLEVSRVVRRSPVDCVKRYAFLHDPRKQYDALEGEQQVKEEEKIKVLEEELEEFLLDSGDEGLDAQSLSNFATPVTSPKLQPLDTFGAFVTSRPTSPESPPPFAVARPAARQPGTTELGGSPLRWESLKNDPKYIAPVLTSRPSLHHKQSLQGCIGVEDDESKELFVVSPPRLSPQGSISPSESEGQHGMVADPNYSASVLTHAFKGLRLGALPPPLGSPLIGSPRLSRKLSNSEYPFLNEEDMSARQSAASNASSSIRGIGGLEARAAAAPFVNDAYRVGNALSGDLQRQMNAHLMRMSAMSSFHGDNPFSGSITQSALEDAFLDMAGSRLDASNVLLSSRMSASSGTQSHLS</sequence>
<evidence type="ECO:0000256" key="1">
    <source>
        <dbReference type="SAM" id="MobiDB-lite"/>
    </source>
</evidence>
<feature type="region of interest" description="Disordered" evidence="1">
    <location>
        <begin position="231"/>
        <end position="250"/>
    </location>
</feature>
<dbReference type="EMBL" id="CANTFM010002670">
    <property type="protein sequence ID" value="CAI5747124.1"/>
    <property type="molecule type" value="Genomic_DNA"/>
</dbReference>
<organism evidence="2 3">
    <name type="scientific">Peronospora destructor</name>
    <dbReference type="NCBI Taxonomy" id="86335"/>
    <lineage>
        <taxon>Eukaryota</taxon>
        <taxon>Sar</taxon>
        <taxon>Stramenopiles</taxon>
        <taxon>Oomycota</taxon>
        <taxon>Peronosporomycetes</taxon>
        <taxon>Peronosporales</taxon>
        <taxon>Peronosporaceae</taxon>
        <taxon>Peronospora</taxon>
    </lineage>
</organism>
<protein>
    <recommendedName>
        <fullName evidence="4">Myb-like domain-containing protein</fullName>
    </recommendedName>
</protein>
<comment type="caution">
    <text evidence="2">The sequence shown here is derived from an EMBL/GenBank/DDBJ whole genome shotgun (WGS) entry which is preliminary data.</text>
</comment>
<evidence type="ECO:0008006" key="4">
    <source>
        <dbReference type="Google" id="ProtNLM"/>
    </source>
</evidence>
<dbReference type="AlphaFoldDB" id="A0AAV0VHC9"/>
<proteinExistence type="predicted"/>
<evidence type="ECO:0000313" key="2">
    <source>
        <dbReference type="EMBL" id="CAI5747124.1"/>
    </source>
</evidence>
<dbReference type="Proteomes" id="UP001162029">
    <property type="component" value="Unassembled WGS sequence"/>
</dbReference>
<accession>A0AAV0VHC9</accession>
<feature type="region of interest" description="Disordered" evidence="1">
    <location>
        <begin position="1"/>
        <end position="23"/>
    </location>
</feature>
<feature type="region of interest" description="Disordered" evidence="1">
    <location>
        <begin position="154"/>
        <end position="184"/>
    </location>
</feature>
<keyword evidence="3" id="KW-1185">Reference proteome</keyword>